<feature type="compositionally biased region" description="Polar residues" evidence="1">
    <location>
        <begin position="268"/>
        <end position="278"/>
    </location>
</feature>
<sequence length="423" mass="46925">MTYIHMQNPIFNITWNKSIKMSAGLMSCVRENSPPLEMDDPVATASLTPDTPETQKRRRFHPLRNLRKIFRRRSVAQADAISPTSSLDETTAGRLDKSRATETSPDGIPKSHHHHHHHGSHQITSSVSVGGGFYVSKEKRERSADSARAKDVADELDKDMTDYQRSLSEGRLLDSDFSRDGLSQSHDSVFSESATASSLSIVLKNELVDALRKRRPRPDTSDEDLGLPRSPITPQRKENAINQSEGSLSLLSMVSSDMDDESVGLGHSGTTETSVHQISFTSSRLSSQNTSRSSDEVDLDMSITSNGSRLSHSAARHKMAVRPNKKKGPTRHRKANENNTSILPSTPEVNEDFLRTSLLEVADIPAKHKSQSLPPGMNAQMMEKHSTTTSTTTKTTYIKWRIIAVLVPFLKSLKVVFQLFDSL</sequence>
<dbReference type="EMBL" id="WJQU01000001">
    <property type="protein sequence ID" value="KAJ6647105.1"/>
    <property type="molecule type" value="Genomic_DNA"/>
</dbReference>
<feature type="compositionally biased region" description="Polar residues" evidence="1">
    <location>
        <begin position="337"/>
        <end position="347"/>
    </location>
</feature>
<protein>
    <recommendedName>
        <fullName evidence="2">DUF4592 domain-containing protein</fullName>
    </recommendedName>
</protein>
<feature type="region of interest" description="Disordered" evidence="1">
    <location>
        <begin position="175"/>
        <end position="195"/>
    </location>
</feature>
<feature type="compositionally biased region" description="Polar residues" evidence="1">
    <location>
        <begin position="181"/>
        <end position="195"/>
    </location>
</feature>
<evidence type="ECO:0000259" key="2">
    <source>
        <dbReference type="Pfam" id="PF15262"/>
    </source>
</evidence>
<feature type="region of interest" description="Disordered" evidence="1">
    <location>
        <begin position="309"/>
        <end position="347"/>
    </location>
</feature>
<dbReference type="Pfam" id="PF15262">
    <property type="entry name" value="DUF4592"/>
    <property type="match status" value="1"/>
</dbReference>
<feature type="compositionally biased region" description="Basic residues" evidence="1">
    <location>
        <begin position="314"/>
        <end position="334"/>
    </location>
</feature>
<name>A0A9Q0S898_9DIPT</name>
<feature type="compositionally biased region" description="Low complexity" evidence="1">
    <location>
        <begin position="279"/>
        <end position="292"/>
    </location>
</feature>
<feature type="region of interest" description="Disordered" evidence="1">
    <location>
        <begin position="212"/>
        <end position="244"/>
    </location>
</feature>
<evidence type="ECO:0000313" key="3">
    <source>
        <dbReference type="EMBL" id="KAJ6647105.1"/>
    </source>
</evidence>
<organism evidence="3 4">
    <name type="scientific">Pseudolycoriella hygida</name>
    <dbReference type="NCBI Taxonomy" id="35572"/>
    <lineage>
        <taxon>Eukaryota</taxon>
        <taxon>Metazoa</taxon>
        <taxon>Ecdysozoa</taxon>
        <taxon>Arthropoda</taxon>
        <taxon>Hexapoda</taxon>
        <taxon>Insecta</taxon>
        <taxon>Pterygota</taxon>
        <taxon>Neoptera</taxon>
        <taxon>Endopterygota</taxon>
        <taxon>Diptera</taxon>
        <taxon>Nematocera</taxon>
        <taxon>Sciaroidea</taxon>
        <taxon>Sciaridae</taxon>
        <taxon>Pseudolycoriella</taxon>
    </lineage>
</organism>
<evidence type="ECO:0000256" key="1">
    <source>
        <dbReference type="SAM" id="MobiDB-lite"/>
    </source>
</evidence>
<feature type="region of interest" description="Disordered" evidence="1">
    <location>
        <begin position="75"/>
        <end position="129"/>
    </location>
</feature>
<accession>A0A9Q0S898</accession>
<dbReference type="Proteomes" id="UP001151699">
    <property type="component" value="Chromosome A"/>
</dbReference>
<feature type="region of interest" description="Disordered" evidence="1">
    <location>
        <begin position="259"/>
        <end position="297"/>
    </location>
</feature>
<comment type="caution">
    <text evidence="3">The sequence shown here is derived from an EMBL/GenBank/DDBJ whole genome shotgun (WGS) entry which is preliminary data.</text>
</comment>
<feature type="compositionally biased region" description="Basic residues" evidence="1">
    <location>
        <begin position="110"/>
        <end position="120"/>
    </location>
</feature>
<reference evidence="3" key="1">
    <citation type="submission" date="2022-07" db="EMBL/GenBank/DDBJ databases">
        <authorList>
            <person name="Trinca V."/>
            <person name="Uliana J.V.C."/>
            <person name="Torres T.T."/>
            <person name="Ward R.J."/>
            <person name="Monesi N."/>
        </authorList>
    </citation>
    <scope>NUCLEOTIDE SEQUENCE</scope>
    <source>
        <strain evidence="3">HSMRA1968</strain>
        <tissue evidence="3">Whole embryos</tissue>
    </source>
</reference>
<feature type="domain" description="DUF4592" evidence="2">
    <location>
        <begin position="213"/>
        <end position="328"/>
    </location>
</feature>
<evidence type="ECO:0000313" key="4">
    <source>
        <dbReference type="Proteomes" id="UP001151699"/>
    </source>
</evidence>
<dbReference type="OrthoDB" id="6621371at2759"/>
<dbReference type="InterPro" id="IPR028030">
    <property type="entry name" value="DUF4592"/>
</dbReference>
<keyword evidence="4" id="KW-1185">Reference proteome</keyword>
<proteinExistence type="predicted"/>
<gene>
    <name evidence="3" type="ORF">Bhyg_02325</name>
</gene>
<dbReference type="AlphaFoldDB" id="A0A9Q0S898"/>